<evidence type="ECO:0000313" key="1">
    <source>
        <dbReference type="EMBL" id="EHK22690.1"/>
    </source>
</evidence>
<proteinExistence type="predicted"/>
<dbReference type="InParanoid" id="G9MRG8"/>
<dbReference type="EMBL" id="ABDF02000006">
    <property type="protein sequence ID" value="EHK22690.1"/>
    <property type="molecule type" value="Genomic_DNA"/>
</dbReference>
<protein>
    <submittedName>
        <fullName evidence="1">Uncharacterized protein</fullName>
    </submittedName>
</protein>
<sequence>MSASVGCLGRSDRVQQQISTHCSKARLSIGLTAHSRGKKLEEKRRRGIVNIRASMLCSSNTLDLLAGGA</sequence>
<comment type="caution">
    <text evidence="1">The sequence shown here is derived from an EMBL/GenBank/DDBJ whole genome shotgun (WGS) entry which is preliminary data.</text>
</comment>
<reference evidence="1 2" key="1">
    <citation type="journal article" date="2011" name="Genome Biol.">
        <title>Comparative genome sequence analysis underscores mycoparasitism as the ancestral life style of Trichoderma.</title>
        <authorList>
            <person name="Kubicek C.P."/>
            <person name="Herrera-Estrella A."/>
            <person name="Seidl-Seiboth V."/>
            <person name="Martinez D.A."/>
            <person name="Druzhinina I.S."/>
            <person name="Thon M."/>
            <person name="Zeilinger S."/>
            <person name="Casas-Flores S."/>
            <person name="Horwitz B.A."/>
            <person name="Mukherjee P.K."/>
            <person name="Mukherjee M."/>
            <person name="Kredics L."/>
            <person name="Alcaraz L.D."/>
            <person name="Aerts A."/>
            <person name="Antal Z."/>
            <person name="Atanasova L."/>
            <person name="Cervantes-Badillo M.G."/>
            <person name="Challacombe J."/>
            <person name="Chertkov O."/>
            <person name="McCluskey K."/>
            <person name="Coulpier F."/>
            <person name="Deshpande N."/>
            <person name="von Doehren H."/>
            <person name="Ebbole D.J."/>
            <person name="Esquivel-Naranjo E.U."/>
            <person name="Fekete E."/>
            <person name="Flipphi M."/>
            <person name="Glaser F."/>
            <person name="Gomez-Rodriguez E.Y."/>
            <person name="Gruber S."/>
            <person name="Han C."/>
            <person name="Henrissat B."/>
            <person name="Hermosa R."/>
            <person name="Hernandez-Onate M."/>
            <person name="Karaffa L."/>
            <person name="Kosti I."/>
            <person name="Le Crom S."/>
            <person name="Lindquist E."/>
            <person name="Lucas S."/>
            <person name="Luebeck M."/>
            <person name="Luebeck P.S."/>
            <person name="Margeot A."/>
            <person name="Metz B."/>
            <person name="Misra M."/>
            <person name="Nevalainen H."/>
            <person name="Omann M."/>
            <person name="Packer N."/>
            <person name="Perrone G."/>
            <person name="Uresti-Rivera E.E."/>
            <person name="Salamov A."/>
            <person name="Schmoll M."/>
            <person name="Seiboth B."/>
            <person name="Shapiro H."/>
            <person name="Sukno S."/>
            <person name="Tamayo-Ramos J.A."/>
            <person name="Tisch D."/>
            <person name="Wiest A."/>
            <person name="Wilkinson H.H."/>
            <person name="Zhang M."/>
            <person name="Coutinho P.M."/>
            <person name="Kenerley C.M."/>
            <person name="Monte E."/>
            <person name="Baker S.E."/>
            <person name="Grigoriev I.V."/>
        </authorList>
    </citation>
    <scope>NUCLEOTIDE SEQUENCE [LARGE SCALE GENOMIC DNA]</scope>
    <source>
        <strain evidence="2">Gv29-8 / FGSC 10586</strain>
    </source>
</reference>
<dbReference type="HOGENOM" id="CLU_2776257_0_0_1"/>
<dbReference type="VEuPathDB" id="FungiDB:TRIVIDRAFT_216087"/>
<dbReference type="Proteomes" id="UP000007115">
    <property type="component" value="Unassembled WGS sequence"/>
</dbReference>
<dbReference type="AlphaFoldDB" id="G9MRG8"/>
<organism evidence="1 2">
    <name type="scientific">Hypocrea virens (strain Gv29-8 / FGSC 10586)</name>
    <name type="common">Gliocladium virens</name>
    <name type="synonym">Trichoderma virens</name>
    <dbReference type="NCBI Taxonomy" id="413071"/>
    <lineage>
        <taxon>Eukaryota</taxon>
        <taxon>Fungi</taxon>
        <taxon>Dikarya</taxon>
        <taxon>Ascomycota</taxon>
        <taxon>Pezizomycotina</taxon>
        <taxon>Sordariomycetes</taxon>
        <taxon>Hypocreomycetidae</taxon>
        <taxon>Hypocreales</taxon>
        <taxon>Hypocreaceae</taxon>
        <taxon>Trichoderma</taxon>
    </lineage>
</organism>
<name>G9MRG8_HYPVG</name>
<accession>G9MRG8</accession>
<evidence type="ECO:0000313" key="2">
    <source>
        <dbReference type="Proteomes" id="UP000007115"/>
    </source>
</evidence>
<gene>
    <name evidence="1" type="ORF">TRIVIDRAFT_216087</name>
</gene>
<dbReference type="RefSeq" id="XP_013956904.1">
    <property type="nucleotide sequence ID" value="XM_014101429.1"/>
</dbReference>
<keyword evidence="2" id="KW-1185">Reference proteome</keyword>
<dbReference type="GeneID" id="25791050"/>